<evidence type="ECO:0000313" key="3">
    <source>
        <dbReference type="Proteomes" id="UP000663828"/>
    </source>
</evidence>
<dbReference type="Gene3D" id="3.80.10.10">
    <property type="entry name" value="Ribonuclease Inhibitor"/>
    <property type="match status" value="1"/>
</dbReference>
<dbReference type="InterPro" id="IPR032675">
    <property type="entry name" value="LRR_dom_sf"/>
</dbReference>
<dbReference type="AlphaFoldDB" id="A0A814JKK0"/>
<dbReference type="EMBL" id="CAJNOJ010000292">
    <property type="protein sequence ID" value="CAF1375048.1"/>
    <property type="molecule type" value="Genomic_DNA"/>
</dbReference>
<protein>
    <recommendedName>
        <fullName evidence="4">F-box domain-containing protein</fullName>
    </recommendedName>
</protein>
<sequence>MKENVTSILDLPNEILLHICRYLSQSHILYAFYTPLTPEYRFHSIISDYYETIRLDQQTYYEFIHLRSLFLFSELPLRPKSLILSNRHVNILIERFSDSEFFSNDVLQSIFSNLTHLTILNYSVTDLHFIDDHIKELKQLEYFHVNIIPFDTQSDAYMLSKCNRSFTEIIYRVKMPLLHTFRCETPNGLILQKDTIDDLYILLDGIAPNAETMLIKLYQPRILTRPRPNGRLSCPRLTQFSFLECSIGLSIDDLKSIFVYMKNLNQLTLSIRNTPDPTFCDGSIVESILNKYLPSLRQFHYTMTHQISDQTVPKDFLRWPMVIKTYGERIHIYSLPWPSNKYDRREIPAESEATDLNHSKYKKHLLVTNNTQFHQFNKYFAHVDQITTSLPLHIQLPWHVTKLILSANTSINVWISNAVVQPSIRHFIAKSNVIDEKQMLILIQKFPRVKYLELLLSSDMIPFIRCWNILFNRKDNTRKYCSDWPNLIIFSTAVSREQRYFLTATSYSFEWFIRNTDLKYYTDRFFFDENNSKITIWF</sequence>
<dbReference type="OrthoDB" id="9982932at2759"/>
<keyword evidence="3" id="KW-1185">Reference proteome</keyword>
<gene>
    <name evidence="2" type="ORF">EDS130_LOCUS34600</name>
    <name evidence="1" type="ORF">XAT740_LOCUS15159</name>
</gene>
<evidence type="ECO:0008006" key="4">
    <source>
        <dbReference type="Google" id="ProtNLM"/>
    </source>
</evidence>
<dbReference type="EMBL" id="CAJNOR010000930">
    <property type="protein sequence ID" value="CAF1038998.1"/>
    <property type="molecule type" value="Genomic_DNA"/>
</dbReference>
<organism evidence="1 3">
    <name type="scientific">Adineta ricciae</name>
    <name type="common">Rotifer</name>
    <dbReference type="NCBI Taxonomy" id="249248"/>
    <lineage>
        <taxon>Eukaryota</taxon>
        <taxon>Metazoa</taxon>
        <taxon>Spiralia</taxon>
        <taxon>Gnathifera</taxon>
        <taxon>Rotifera</taxon>
        <taxon>Eurotatoria</taxon>
        <taxon>Bdelloidea</taxon>
        <taxon>Adinetida</taxon>
        <taxon>Adinetidae</taxon>
        <taxon>Adineta</taxon>
    </lineage>
</organism>
<dbReference type="Proteomes" id="UP000663828">
    <property type="component" value="Unassembled WGS sequence"/>
</dbReference>
<dbReference type="Proteomes" id="UP000663852">
    <property type="component" value="Unassembled WGS sequence"/>
</dbReference>
<comment type="caution">
    <text evidence="1">The sequence shown here is derived from an EMBL/GenBank/DDBJ whole genome shotgun (WGS) entry which is preliminary data.</text>
</comment>
<proteinExistence type="predicted"/>
<evidence type="ECO:0000313" key="1">
    <source>
        <dbReference type="EMBL" id="CAF1038998.1"/>
    </source>
</evidence>
<reference evidence="1" key="1">
    <citation type="submission" date="2021-02" db="EMBL/GenBank/DDBJ databases">
        <authorList>
            <person name="Nowell W R."/>
        </authorList>
    </citation>
    <scope>NUCLEOTIDE SEQUENCE</scope>
</reference>
<name>A0A814JKK0_ADIRI</name>
<evidence type="ECO:0000313" key="2">
    <source>
        <dbReference type="EMBL" id="CAF1375048.1"/>
    </source>
</evidence>
<accession>A0A814JKK0</accession>